<reference evidence="2 3" key="1">
    <citation type="submission" date="2020-04" db="EMBL/GenBank/DDBJ databases">
        <title>Draft genome of Pyxidicoccus fallax type strain.</title>
        <authorList>
            <person name="Whitworth D.E."/>
        </authorList>
    </citation>
    <scope>NUCLEOTIDE SEQUENCE [LARGE SCALE GENOMIC DNA]</scope>
    <source>
        <strain evidence="2 3">DSM 14698</strain>
    </source>
</reference>
<evidence type="ECO:0000313" key="2">
    <source>
        <dbReference type="EMBL" id="NMO16159.1"/>
    </source>
</evidence>
<gene>
    <name evidence="2" type="ORF">HG543_15055</name>
</gene>
<dbReference type="AlphaFoldDB" id="A0A848LB70"/>
<feature type="domain" description="KilA-N" evidence="1">
    <location>
        <begin position="1"/>
        <end position="18"/>
    </location>
</feature>
<comment type="caution">
    <text evidence="2">The sequence shown here is derived from an EMBL/GenBank/DDBJ whole genome shotgun (WGS) entry which is preliminary data.</text>
</comment>
<evidence type="ECO:0000259" key="1">
    <source>
        <dbReference type="PROSITE" id="PS51301"/>
    </source>
</evidence>
<dbReference type="PROSITE" id="PS51301">
    <property type="entry name" value="KILA_N"/>
    <property type="match status" value="1"/>
</dbReference>
<dbReference type="EMBL" id="JABBJJ010000057">
    <property type="protein sequence ID" value="NMO16159.1"/>
    <property type="molecule type" value="Genomic_DNA"/>
</dbReference>
<evidence type="ECO:0000313" key="3">
    <source>
        <dbReference type="Proteomes" id="UP000518300"/>
    </source>
</evidence>
<sequence length="174" mass="19828">MWVSPAFNLKVIRAFDAMTTGATVAAVREAVAERFLSSGLSPWVKRFPDPFYAGIFRLKAWPWDGPATPRPGVIAHYTNDIVYERLAPGLLRHLQARNPIDANGNRLARHHQHLSTDVGHPALAEHLRDVIRLMQKCTTWEQFMHLLDFLHPRQGNNLMLPIIDDLLPPPQFTR</sequence>
<accession>A0A848LB70</accession>
<protein>
    <recommendedName>
        <fullName evidence="1">KilA-N domain-containing protein</fullName>
    </recommendedName>
</protein>
<name>A0A848LB70_9BACT</name>
<proteinExistence type="predicted"/>
<dbReference type="Proteomes" id="UP000518300">
    <property type="component" value="Unassembled WGS sequence"/>
</dbReference>
<dbReference type="Pfam" id="PF10546">
    <property type="entry name" value="P63C"/>
    <property type="match status" value="1"/>
</dbReference>
<organism evidence="2 3">
    <name type="scientific">Pyxidicoccus fallax</name>
    <dbReference type="NCBI Taxonomy" id="394095"/>
    <lineage>
        <taxon>Bacteria</taxon>
        <taxon>Pseudomonadati</taxon>
        <taxon>Myxococcota</taxon>
        <taxon>Myxococcia</taxon>
        <taxon>Myxococcales</taxon>
        <taxon>Cystobacterineae</taxon>
        <taxon>Myxococcaceae</taxon>
        <taxon>Pyxidicoccus</taxon>
    </lineage>
</organism>
<keyword evidence="3" id="KW-1185">Reference proteome</keyword>
<dbReference type="InterPro" id="IPR017880">
    <property type="entry name" value="KilA_N"/>
</dbReference>
<dbReference type="InterPro" id="IPR018874">
    <property type="entry name" value="Phage_Mx8_p63_C"/>
</dbReference>